<proteinExistence type="predicted"/>
<sequence>MRCGGRWCRPGWVARPGADGAPLRPPVPPQRHDCPQLRQRGGLSHPQLSRPTALPTAPSPLRRSPAPVVSPPCHACPDGQEDC</sequence>
<evidence type="ECO:0000256" key="1">
    <source>
        <dbReference type="SAM" id="MobiDB-lite"/>
    </source>
</evidence>
<evidence type="ECO:0000313" key="3">
    <source>
        <dbReference type="Proteomes" id="UP000247634"/>
    </source>
</evidence>
<accession>A0A2U9P0K7</accession>
<name>A0A2U9P0K7_STRAS</name>
<dbReference type="OrthoDB" id="4338308at2"/>
<reference evidence="2 3" key="1">
    <citation type="submission" date="2018-06" db="EMBL/GenBank/DDBJ databases">
        <title>The complete genome sequence of a nosiheptide producer Streptomyces actuosus ATCC 25421: deducing the ability of producing a new class III lantibiotics.</title>
        <authorList>
            <person name="Liu W."/>
            <person name="Sun F."/>
            <person name="Hu Y."/>
        </authorList>
    </citation>
    <scope>NUCLEOTIDE SEQUENCE [LARGE SCALE GENOMIC DNA]</scope>
    <source>
        <strain evidence="2 3">ATCC 25421</strain>
    </source>
</reference>
<dbReference type="KEGG" id="sact:DMT42_13175"/>
<keyword evidence="3" id="KW-1185">Reference proteome</keyword>
<dbReference type="Proteomes" id="UP000247634">
    <property type="component" value="Chromosome"/>
</dbReference>
<protein>
    <submittedName>
        <fullName evidence="2">Uncharacterized protein</fullName>
    </submittedName>
</protein>
<dbReference type="AlphaFoldDB" id="A0A2U9P0K7"/>
<gene>
    <name evidence="2" type="ORF">DMT42_13175</name>
</gene>
<dbReference type="EMBL" id="CP029788">
    <property type="protein sequence ID" value="AWT43180.1"/>
    <property type="molecule type" value="Genomic_DNA"/>
</dbReference>
<feature type="region of interest" description="Disordered" evidence="1">
    <location>
        <begin position="14"/>
        <end position="83"/>
    </location>
</feature>
<organism evidence="2 3">
    <name type="scientific">Streptomyces actuosus</name>
    <dbReference type="NCBI Taxonomy" id="1885"/>
    <lineage>
        <taxon>Bacteria</taxon>
        <taxon>Bacillati</taxon>
        <taxon>Actinomycetota</taxon>
        <taxon>Actinomycetes</taxon>
        <taxon>Kitasatosporales</taxon>
        <taxon>Streptomycetaceae</taxon>
        <taxon>Streptomyces</taxon>
    </lineage>
</organism>
<evidence type="ECO:0000313" key="2">
    <source>
        <dbReference type="EMBL" id="AWT43180.1"/>
    </source>
</evidence>